<name>A0AA38LRR6_9TREE</name>
<dbReference type="Gene3D" id="2.130.10.10">
    <property type="entry name" value="YVTN repeat-like/Quinoprotein amine dehydrogenase"/>
    <property type="match status" value="2"/>
</dbReference>
<evidence type="ECO:0000256" key="3">
    <source>
        <dbReference type="ARBA" id="ARBA00022540"/>
    </source>
</evidence>
<reference evidence="11" key="1">
    <citation type="journal article" date="2022" name="G3 (Bethesda)">
        <title>High quality genome of the basidiomycete yeast Dioszegia hungarica PDD-24b-2 isolated from cloud water.</title>
        <authorList>
            <person name="Jarrige D."/>
            <person name="Haridas S."/>
            <person name="Bleykasten-Grosshans C."/>
            <person name="Joly M."/>
            <person name="Nadalig T."/>
            <person name="Sancelme M."/>
            <person name="Vuilleumier S."/>
            <person name="Grigoriev I.V."/>
            <person name="Amato P."/>
            <person name="Bringel F."/>
        </authorList>
    </citation>
    <scope>NUCLEOTIDE SEQUENCE</scope>
    <source>
        <strain evidence="11">PDD-24b-2</strain>
    </source>
</reference>
<feature type="region of interest" description="Disordered" evidence="9">
    <location>
        <begin position="470"/>
        <end position="577"/>
    </location>
</feature>
<dbReference type="GO" id="GO:0003743">
    <property type="term" value="F:translation initiation factor activity"/>
    <property type="evidence" value="ECO:0007669"/>
    <property type="project" value="UniProtKB-UniRule"/>
</dbReference>
<dbReference type="GO" id="GO:0000049">
    <property type="term" value="F:tRNA binding"/>
    <property type="evidence" value="ECO:0007669"/>
    <property type="project" value="UniProtKB-UniRule"/>
</dbReference>
<evidence type="ECO:0000313" key="12">
    <source>
        <dbReference type="Proteomes" id="UP001164286"/>
    </source>
</evidence>
<evidence type="ECO:0000256" key="1">
    <source>
        <dbReference type="ARBA" id="ARBA00009573"/>
    </source>
</evidence>
<accession>A0AA38LRR6</accession>
<dbReference type="EMBL" id="JAKWFO010000014">
    <property type="protein sequence ID" value="KAI9632818.1"/>
    <property type="molecule type" value="Genomic_DNA"/>
</dbReference>
<dbReference type="GO" id="GO:0003729">
    <property type="term" value="F:mRNA binding"/>
    <property type="evidence" value="ECO:0007669"/>
    <property type="project" value="TreeGrafter"/>
</dbReference>
<gene>
    <name evidence="11" type="ORF">MKK02DRAFT_41130</name>
</gene>
<feature type="compositionally biased region" description="Low complexity" evidence="9">
    <location>
        <begin position="506"/>
        <end position="527"/>
    </location>
</feature>
<dbReference type="RefSeq" id="XP_052942595.1">
    <property type="nucleotide sequence ID" value="XM_053091448.1"/>
</dbReference>
<keyword evidence="5" id="KW-0677">Repeat</keyword>
<protein>
    <recommendedName>
        <fullName evidence="2 8">Eukaryotic translation initiation factor 2A</fullName>
        <shortName evidence="8">eIF-2A</shortName>
    </recommendedName>
</protein>
<dbReference type="AlphaFoldDB" id="A0AA38LRR6"/>
<dbReference type="InterPro" id="IPR013979">
    <property type="entry name" value="TIF_beta_prop-like"/>
</dbReference>
<dbReference type="GO" id="GO:0043022">
    <property type="term" value="F:ribosome binding"/>
    <property type="evidence" value="ECO:0007669"/>
    <property type="project" value="UniProtKB-UniRule"/>
</dbReference>
<evidence type="ECO:0000256" key="5">
    <source>
        <dbReference type="ARBA" id="ARBA00022737"/>
    </source>
</evidence>
<dbReference type="GO" id="GO:0022627">
    <property type="term" value="C:cytosolic small ribosomal subunit"/>
    <property type="evidence" value="ECO:0007669"/>
    <property type="project" value="TreeGrafter"/>
</dbReference>
<dbReference type="PANTHER" id="PTHR13227">
    <property type="entry name" value="EUKARYOTIC TRANSLATION INITIATION FACTOR 2A"/>
    <property type="match status" value="1"/>
</dbReference>
<dbReference type="PIRSF" id="PIRSF017222">
    <property type="entry name" value="eIF2A"/>
    <property type="match status" value="1"/>
</dbReference>
<keyword evidence="4" id="KW-0853">WD repeat</keyword>
<evidence type="ECO:0000256" key="4">
    <source>
        <dbReference type="ARBA" id="ARBA00022574"/>
    </source>
</evidence>
<dbReference type="GeneID" id="77730653"/>
<evidence type="ECO:0000256" key="2">
    <source>
        <dbReference type="ARBA" id="ARBA00013819"/>
    </source>
</evidence>
<comment type="function">
    <text evidence="8">Functions in the early steps of protein synthesis of a small number of specific mRNAs. Acts by directing the binding of methionyl-tRNAi to 40S ribosomal subunits. In contrast to the eIF-2 complex, it binds methionyl-tRNAi to 40S subunits in a codon-dependent manner, whereas the eIF-2 complex binds methionyl-tRNAi to 40S subunits in a GTP-dependent manner.</text>
</comment>
<feature type="domain" description="Translation initiation factor beta propellor-like" evidence="10">
    <location>
        <begin position="243"/>
        <end position="436"/>
    </location>
</feature>
<comment type="caution">
    <text evidence="11">The sequence shown here is derived from an EMBL/GenBank/DDBJ whole genome shotgun (WGS) entry which is preliminary data.</text>
</comment>
<keyword evidence="6 8" id="KW-0810">Translation regulation</keyword>
<proteinExistence type="inferred from homology"/>
<keyword evidence="7 8" id="KW-0648">Protein biosynthesis</keyword>
<evidence type="ECO:0000313" key="11">
    <source>
        <dbReference type="EMBL" id="KAI9632818.1"/>
    </source>
</evidence>
<dbReference type="Proteomes" id="UP001164286">
    <property type="component" value="Unassembled WGS sequence"/>
</dbReference>
<dbReference type="Pfam" id="PF08662">
    <property type="entry name" value="eIF2A"/>
    <property type="match status" value="1"/>
</dbReference>
<evidence type="ECO:0000256" key="7">
    <source>
        <dbReference type="ARBA" id="ARBA00022917"/>
    </source>
</evidence>
<comment type="similarity">
    <text evidence="1 8">Belongs to the WD repeat EIF2A family.</text>
</comment>
<evidence type="ECO:0000259" key="10">
    <source>
        <dbReference type="Pfam" id="PF08662"/>
    </source>
</evidence>
<evidence type="ECO:0000256" key="9">
    <source>
        <dbReference type="SAM" id="MobiDB-lite"/>
    </source>
</evidence>
<dbReference type="InterPro" id="IPR015943">
    <property type="entry name" value="WD40/YVTN_repeat-like_dom_sf"/>
</dbReference>
<keyword evidence="12" id="KW-1185">Reference proteome</keyword>
<dbReference type="PANTHER" id="PTHR13227:SF0">
    <property type="entry name" value="EUKARYOTIC TRANSLATION INITIATION FACTOR 2A"/>
    <property type="match status" value="1"/>
</dbReference>
<dbReference type="GO" id="GO:0006417">
    <property type="term" value="P:regulation of translation"/>
    <property type="evidence" value="ECO:0007669"/>
    <property type="project" value="UniProtKB-KW"/>
</dbReference>
<keyword evidence="3 8" id="KW-0396">Initiation factor</keyword>
<dbReference type="SUPFAM" id="SSF82171">
    <property type="entry name" value="DPP6 N-terminal domain-like"/>
    <property type="match status" value="1"/>
</dbReference>
<organism evidence="11 12">
    <name type="scientific">Dioszegia hungarica</name>
    <dbReference type="NCBI Taxonomy" id="4972"/>
    <lineage>
        <taxon>Eukaryota</taxon>
        <taxon>Fungi</taxon>
        <taxon>Dikarya</taxon>
        <taxon>Basidiomycota</taxon>
        <taxon>Agaricomycotina</taxon>
        <taxon>Tremellomycetes</taxon>
        <taxon>Tremellales</taxon>
        <taxon>Bulleribasidiaceae</taxon>
        <taxon>Dioszegia</taxon>
    </lineage>
</organism>
<evidence type="ECO:0000256" key="8">
    <source>
        <dbReference type="PIRNR" id="PIRNR017222"/>
    </source>
</evidence>
<dbReference type="InterPro" id="IPR011387">
    <property type="entry name" value="TIF2A"/>
</dbReference>
<sequence>MSTEPQYAFRAQKASGLADGSSWEPSVHLATDAESRCFAYSPDGQWFAHASSTGVHLLPSSGSSSSSTRTLAPTAVFALKFSPLSSTLFTFERPGKTDGTEVHKNVRAWSVESGEEVAGWHQKSQDDWEPIITATESHRFIPTGSDLLVFSPPLAPRPTLRLKGDGAPIRGVFLSNPRAMPEGTSNARPIPAHSEPAVAVWFGEKKGAPGGVRLFPLSQLVGAEVKDADSTENREFPQSLARKAFYKADKLNVKWNNAGTMALFLTHNDVDTTGKSYYGETNLYLVSLDGSYDGLVDLDKEGPIYDFTWSPTSREFTVCYGYMPARTQLFDIKNKPVHSFGHGPRNFILYQPQGKLLLSAGFGNLAGGMDVWDISTRNKVAEFTASNSSTCEWSPCGRYILTATLSPRLRVDNGVKVWWCGGQLLHIHPVDSLYQASWRPQLLDKLQPFPAVIPAPPAVNESVALYRPKGEESNGAAAKPKGAYRPPGARGTLASDAYKRDDNDHTASASASQPTSAPGSGTSTPTPMFRGGKPAGRYTPGLPPGAAPASPAAGKEDKKKRVRTKRPQKETAVDGDGVEAVAEKVEQVKIEEQAPQSTGEEGVQKKIRGLNKKLKAIDDLLNRQNKGETLEKTQMMKIESAASIRAEIVGLGVDAMELDIVG</sequence>
<evidence type="ECO:0000256" key="6">
    <source>
        <dbReference type="ARBA" id="ARBA00022845"/>
    </source>
</evidence>